<sequence>MDIKKVVITAAGLGTRLLSFTKEMPKEMLPLFCVGSNGDLLLKPVLQLIFEQLYEVGFREFCFIVGRGKRSIEDHFTPDFSYVELLRRRGKEGLAMELEEFYRKVESSVIAWINQPEPRGFGDAVLRAEAFMDNEPFLVHAGDTYVISRGNSHIRRLLRAYEAYRPSATLTLKEVSDPRKLYGCAKVEIDEPVMKVVYVVEKPERPPSNLAIMPIYIFEPEIFNVIKEIGPGVGGEIQLTDAIQKLIEVQKPVRAIKLREDEVRLDVGTPETYWEALATSYRHAKGGLNTENI</sequence>
<keyword evidence="3" id="KW-0808">Transferase</keyword>
<protein>
    <recommendedName>
        <fullName evidence="2">UTP--glucose-1-phosphate uridylyltransferase</fullName>
        <ecNumber evidence="2">2.7.7.9</ecNumber>
    </recommendedName>
</protein>
<organism evidence="7">
    <name type="scientific">Thermosphaera aggregans</name>
    <dbReference type="NCBI Taxonomy" id="54254"/>
    <lineage>
        <taxon>Archaea</taxon>
        <taxon>Thermoproteota</taxon>
        <taxon>Thermoprotei</taxon>
        <taxon>Desulfurococcales</taxon>
        <taxon>Desulfurococcaceae</taxon>
        <taxon>Thermosphaera</taxon>
    </lineage>
</organism>
<reference evidence="7" key="1">
    <citation type="journal article" date="2020" name="mSystems">
        <title>Genome- and Community-Level Interaction Insights into Carbon Utilization and Element Cycling Functions of Hydrothermarchaeota in Hydrothermal Sediment.</title>
        <authorList>
            <person name="Zhou Z."/>
            <person name="Liu Y."/>
            <person name="Xu W."/>
            <person name="Pan J."/>
            <person name="Luo Z.H."/>
            <person name="Li M."/>
        </authorList>
    </citation>
    <scope>NUCLEOTIDE SEQUENCE [LARGE SCALE GENOMIC DNA]</scope>
    <source>
        <strain evidence="7">SpSt-23</strain>
    </source>
</reference>
<dbReference type="InterPro" id="IPR005771">
    <property type="entry name" value="GalU_uridylyltTrfase_bac/arc"/>
</dbReference>
<accession>A0A7C2FEC6</accession>
<evidence type="ECO:0000256" key="2">
    <source>
        <dbReference type="ARBA" id="ARBA00012415"/>
    </source>
</evidence>
<evidence type="ECO:0000313" key="7">
    <source>
        <dbReference type="EMBL" id="HEF87301.1"/>
    </source>
</evidence>
<feature type="domain" description="Nucleotidyl transferase" evidence="6">
    <location>
        <begin position="5"/>
        <end position="278"/>
    </location>
</feature>
<keyword evidence="4" id="KW-0548">Nucleotidyltransferase</keyword>
<evidence type="ECO:0000256" key="3">
    <source>
        <dbReference type="ARBA" id="ARBA00022679"/>
    </source>
</evidence>
<dbReference type="EC" id="2.7.7.9" evidence="2"/>
<evidence type="ECO:0000256" key="4">
    <source>
        <dbReference type="ARBA" id="ARBA00022695"/>
    </source>
</evidence>
<dbReference type="Pfam" id="PF00483">
    <property type="entry name" value="NTP_transferase"/>
    <property type="match status" value="1"/>
</dbReference>
<dbReference type="GO" id="GO:0003983">
    <property type="term" value="F:UTP:glucose-1-phosphate uridylyltransferase activity"/>
    <property type="evidence" value="ECO:0007669"/>
    <property type="project" value="UniProtKB-EC"/>
</dbReference>
<dbReference type="InterPro" id="IPR029044">
    <property type="entry name" value="Nucleotide-diphossugar_trans"/>
</dbReference>
<dbReference type="PANTHER" id="PTHR43197">
    <property type="entry name" value="UTP--GLUCOSE-1-PHOSPHATE URIDYLYLTRANSFERASE"/>
    <property type="match status" value="1"/>
</dbReference>
<proteinExistence type="inferred from homology"/>
<dbReference type="EMBL" id="DSJT01000018">
    <property type="protein sequence ID" value="HEF87301.1"/>
    <property type="molecule type" value="Genomic_DNA"/>
</dbReference>
<evidence type="ECO:0000259" key="6">
    <source>
        <dbReference type="Pfam" id="PF00483"/>
    </source>
</evidence>
<evidence type="ECO:0000256" key="5">
    <source>
        <dbReference type="ARBA" id="ARBA00048128"/>
    </source>
</evidence>
<dbReference type="SUPFAM" id="SSF53448">
    <property type="entry name" value="Nucleotide-diphospho-sugar transferases"/>
    <property type="match status" value="1"/>
</dbReference>
<dbReference type="GO" id="GO:0006011">
    <property type="term" value="P:UDP-alpha-D-glucose metabolic process"/>
    <property type="evidence" value="ECO:0007669"/>
    <property type="project" value="InterPro"/>
</dbReference>
<gene>
    <name evidence="7" type="ORF">ENP55_03230</name>
</gene>
<comment type="caution">
    <text evidence="7">The sequence shown here is derived from an EMBL/GenBank/DDBJ whole genome shotgun (WGS) entry which is preliminary data.</text>
</comment>
<dbReference type="AlphaFoldDB" id="A0A7C2FEC6"/>
<name>A0A7C2FEC6_9CREN</name>
<dbReference type="PANTHER" id="PTHR43197:SF1">
    <property type="entry name" value="UTP--GLUCOSE-1-PHOSPHATE URIDYLYLTRANSFERASE"/>
    <property type="match status" value="1"/>
</dbReference>
<comment type="catalytic activity">
    <reaction evidence="5">
        <text>alpha-D-glucose 1-phosphate + UTP + H(+) = UDP-alpha-D-glucose + diphosphate</text>
        <dbReference type="Rhea" id="RHEA:19889"/>
        <dbReference type="ChEBI" id="CHEBI:15378"/>
        <dbReference type="ChEBI" id="CHEBI:33019"/>
        <dbReference type="ChEBI" id="CHEBI:46398"/>
        <dbReference type="ChEBI" id="CHEBI:58601"/>
        <dbReference type="ChEBI" id="CHEBI:58885"/>
        <dbReference type="EC" id="2.7.7.9"/>
    </reaction>
</comment>
<comment type="similarity">
    <text evidence="1">Belongs to the UDPGP type 2 family.</text>
</comment>
<dbReference type="Gene3D" id="3.90.550.10">
    <property type="entry name" value="Spore Coat Polysaccharide Biosynthesis Protein SpsA, Chain A"/>
    <property type="match status" value="1"/>
</dbReference>
<dbReference type="InterPro" id="IPR005835">
    <property type="entry name" value="NTP_transferase_dom"/>
</dbReference>
<evidence type="ECO:0000256" key="1">
    <source>
        <dbReference type="ARBA" id="ARBA00006890"/>
    </source>
</evidence>